<feature type="domain" description="DNA2/NAM7 helicase helicase" evidence="12">
    <location>
        <begin position="764"/>
        <end position="856"/>
    </location>
</feature>
<evidence type="ECO:0000259" key="13">
    <source>
        <dbReference type="Pfam" id="PF13087"/>
    </source>
</evidence>
<evidence type="ECO:0000313" key="17">
    <source>
        <dbReference type="Proteomes" id="UP001187531"/>
    </source>
</evidence>
<dbReference type="InterPro" id="IPR041679">
    <property type="entry name" value="DNA2/NAM7-like_C"/>
</dbReference>
<dbReference type="InterPro" id="IPR047187">
    <property type="entry name" value="SF1_C_Upf1"/>
</dbReference>
<evidence type="ECO:0000256" key="10">
    <source>
        <dbReference type="ARBA" id="ARBA00023158"/>
    </source>
</evidence>
<dbReference type="Proteomes" id="UP001187531">
    <property type="component" value="Unassembled WGS sequence"/>
</dbReference>
<feature type="domain" description="Helicase MOV-10 helical" evidence="15">
    <location>
        <begin position="458"/>
        <end position="498"/>
    </location>
</feature>
<proteinExistence type="inferred from homology"/>
<keyword evidence="5" id="KW-0547">Nucleotide-binding</keyword>
<dbReference type="InterPro" id="IPR041677">
    <property type="entry name" value="DNA2/NAM7_AAA_11"/>
</dbReference>
<organism evidence="16 17">
    <name type="scientific">Artemia franciscana</name>
    <name type="common">Brine shrimp</name>
    <name type="synonym">Artemia sanfranciscana</name>
    <dbReference type="NCBI Taxonomy" id="6661"/>
    <lineage>
        <taxon>Eukaryota</taxon>
        <taxon>Metazoa</taxon>
        <taxon>Ecdysozoa</taxon>
        <taxon>Arthropoda</taxon>
        <taxon>Crustacea</taxon>
        <taxon>Branchiopoda</taxon>
        <taxon>Anostraca</taxon>
        <taxon>Artemiidae</taxon>
        <taxon>Artemia</taxon>
    </lineage>
</organism>
<dbReference type="FunFam" id="3.40.50.300:FF:000608">
    <property type="entry name" value="Mov10 RISC complex RNA helicase"/>
    <property type="match status" value="1"/>
</dbReference>
<protein>
    <recommendedName>
        <fullName evidence="3">RNA helicase</fullName>
        <ecNumber evidence="3">3.6.4.13</ecNumber>
    </recommendedName>
</protein>
<dbReference type="GO" id="GO:0031047">
    <property type="term" value="P:regulatory ncRNA-mediated gene silencing"/>
    <property type="evidence" value="ECO:0007669"/>
    <property type="project" value="UniProtKB-KW"/>
</dbReference>
<dbReference type="Pfam" id="PF13086">
    <property type="entry name" value="AAA_11"/>
    <property type="match status" value="2"/>
</dbReference>
<evidence type="ECO:0000256" key="9">
    <source>
        <dbReference type="ARBA" id="ARBA00022884"/>
    </source>
</evidence>
<comment type="subcellular location">
    <subcellularLocation>
        <location evidence="1">Cytoplasm</location>
        <location evidence="1">Cytoplasmic ribonucleoprotein granule</location>
    </subcellularLocation>
</comment>
<keyword evidence="10" id="KW-0943">RNA-mediated gene silencing</keyword>
<evidence type="ECO:0000256" key="6">
    <source>
        <dbReference type="ARBA" id="ARBA00022801"/>
    </source>
</evidence>
<keyword evidence="6" id="KW-0378">Hydrolase</keyword>
<dbReference type="GO" id="GO:0003724">
    <property type="term" value="F:RNA helicase activity"/>
    <property type="evidence" value="ECO:0007669"/>
    <property type="project" value="UniProtKB-EC"/>
</dbReference>
<dbReference type="InterPro" id="IPR049080">
    <property type="entry name" value="MOV-10-like_beta-barrel"/>
</dbReference>
<reference evidence="16" key="1">
    <citation type="submission" date="2023-07" db="EMBL/GenBank/DDBJ databases">
        <title>Chromosome-level genome assembly of Artemia franciscana.</title>
        <authorList>
            <person name="Jo E."/>
        </authorList>
    </citation>
    <scope>NUCLEOTIDE SEQUENCE</scope>
    <source>
        <tissue evidence="16">Whole body</tissue>
    </source>
</reference>
<evidence type="ECO:0000256" key="2">
    <source>
        <dbReference type="ARBA" id="ARBA00005601"/>
    </source>
</evidence>
<dbReference type="PANTHER" id="PTHR45418">
    <property type="entry name" value="CANCER/TESTIS ANTIGEN 55"/>
    <property type="match status" value="1"/>
</dbReference>
<feature type="domain" description="Helicase MOV-10-like beta-barrel" evidence="14">
    <location>
        <begin position="500"/>
        <end position="580"/>
    </location>
</feature>
<keyword evidence="7" id="KW-0347">Helicase</keyword>
<dbReference type="EC" id="3.6.4.13" evidence="3"/>
<comment type="similarity">
    <text evidence="2">Belongs to the DNA2/NAM7 helicase family. SDE3 subfamily.</text>
</comment>
<dbReference type="CDD" id="cd18808">
    <property type="entry name" value="SF1_C_Upf1"/>
    <property type="match status" value="1"/>
</dbReference>
<dbReference type="SUPFAM" id="SSF52540">
    <property type="entry name" value="P-loop containing nucleoside triphosphate hydrolases"/>
    <property type="match status" value="1"/>
</dbReference>
<dbReference type="Pfam" id="PF21635">
    <property type="entry name" value="Mov-10_helical"/>
    <property type="match status" value="1"/>
</dbReference>
<dbReference type="GO" id="GO:0003723">
    <property type="term" value="F:RNA binding"/>
    <property type="evidence" value="ECO:0007669"/>
    <property type="project" value="UniProtKB-KW"/>
</dbReference>
<dbReference type="GO" id="GO:0005524">
    <property type="term" value="F:ATP binding"/>
    <property type="evidence" value="ECO:0007669"/>
    <property type="project" value="UniProtKB-KW"/>
</dbReference>
<evidence type="ECO:0000256" key="4">
    <source>
        <dbReference type="ARBA" id="ARBA00022490"/>
    </source>
</evidence>
<dbReference type="GO" id="GO:0036464">
    <property type="term" value="C:cytoplasmic ribonucleoprotein granule"/>
    <property type="evidence" value="ECO:0007669"/>
    <property type="project" value="UniProtKB-SubCell"/>
</dbReference>
<dbReference type="InterPro" id="IPR049079">
    <property type="entry name" value="Mov-10_helical"/>
</dbReference>
<dbReference type="Pfam" id="PF13087">
    <property type="entry name" value="AAA_12"/>
    <property type="match status" value="1"/>
</dbReference>
<dbReference type="EMBL" id="JAVRJZ010000005">
    <property type="protein sequence ID" value="KAK2722435.1"/>
    <property type="molecule type" value="Genomic_DNA"/>
</dbReference>
<dbReference type="GO" id="GO:0016787">
    <property type="term" value="F:hydrolase activity"/>
    <property type="evidence" value="ECO:0007669"/>
    <property type="project" value="UniProtKB-KW"/>
</dbReference>
<evidence type="ECO:0000259" key="12">
    <source>
        <dbReference type="Pfam" id="PF13086"/>
    </source>
</evidence>
<dbReference type="CDD" id="cd18078">
    <property type="entry name" value="DEXXQc_Mov10L1"/>
    <property type="match status" value="1"/>
</dbReference>
<dbReference type="EMBL" id="JAVRJZ010000005">
    <property type="protein sequence ID" value="KAK2722434.1"/>
    <property type="molecule type" value="Genomic_DNA"/>
</dbReference>
<name>A0AA88I6V6_ARTSF</name>
<feature type="domain" description="DNA2/NAM7 helicase-like C-terminal" evidence="13">
    <location>
        <begin position="983"/>
        <end position="1165"/>
    </location>
</feature>
<evidence type="ECO:0000259" key="15">
    <source>
        <dbReference type="Pfam" id="PF21635"/>
    </source>
</evidence>
<evidence type="ECO:0000256" key="8">
    <source>
        <dbReference type="ARBA" id="ARBA00022840"/>
    </source>
</evidence>
<evidence type="ECO:0000256" key="11">
    <source>
        <dbReference type="ARBA" id="ARBA00047984"/>
    </source>
</evidence>
<evidence type="ECO:0000313" key="16">
    <source>
        <dbReference type="EMBL" id="KAK2722434.1"/>
    </source>
</evidence>
<feature type="domain" description="DNA2/NAM7 helicase helicase" evidence="12">
    <location>
        <begin position="876"/>
        <end position="945"/>
    </location>
</feature>
<keyword evidence="17" id="KW-1185">Reference proteome</keyword>
<evidence type="ECO:0000256" key="7">
    <source>
        <dbReference type="ARBA" id="ARBA00022806"/>
    </source>
</evidence>
<dbReference type="Pfam" id="PF21634">
    <property type="entry name" value="MOV-10_beta-barrel"/>
    <property type="match status" value="1"/>
</dbReference>
<comment type="catalytic activity">
    <reaction evidence="11">
        <text>ATP + H2O = ADP + phosphate + H(+)</text>
        <dbReference type="Rhea" id="RHEA:13065"/>
        <dbReference type="ChEBI" id="CHEBI:15377"/>
        <dbReference type="ChEBI" id="CHEBI:15378"/>
        <dbReference type="ChEBI" id="CHEBI:30616"/>
        <dbReference type="ChEBI" id="CHEBI:43474"/>
        <dbReference type="ChEBI" id="CHEBI:456216"/>
        <dbReference type="EC" id="3.6.4.13"/>
    </reaction>
</comment>
<accession>A0AA88I6V6</accession>
<evidence type="ECO:0000256" key="5">
    <source>
        <dbReference type="ARBA" id="ARBA00022741"/>
    </source>
</evidence>
<evidence type="ECO:0000256" key="1">
    <source>
        <dbReference type="ARBA" id="ARBA00004331"/>
    </source>
</evidence>
<keyword evidence="9" id="KW-0694">RNA-binding</keyword>
<dbReference type="Gene3D" id="3.40.50.300">
    <property type="entry name" value="P-loop containing nucleotide triphosphate hydrolases"/>
    <property type="match status" value="2"/>
</dbReference>
<dbReference type="InterPro" id="IPR027417">
    <property type="entry name" value="P-loop_NTPase"/>
</dbReference>
<keyword evidence="4" id="KW-0963">Cytoplasm</keyword>
<dbReference type="AlphaFoldDB" id="A0AA88I6V6"/>
<gene>
    <name evidence="16" type="ORF">QYM36_002838</name>
</gene>
<sequence length="1202" mass="135901">MISALSKLKNYIFADPNEESKIKDYESVLIRECPPSKTSQITGKVTSVSTDYSVVDGSINVKHSLLPMGIKLKIGDKIILRVFKNFEHENWQVTAVDNVFEDYWDIQEKDGAQLRNNAVPSSSSSETTFTSHYVGTITSCSNMSFIVDDGRFTFDDEKIQSKYSFVTGDVVSIELQEDVDDFRSEPVIKKVNHLRVWETEGKITKLNDKYGAVEENITFSIKAAIGNYVPRLGDFVKIQCVEYNHKKYQWRVVAMLLKYVQTRCLSSEMTSRGAFLEELLKNKEGIVVQEVGTLPELKVESSCELILVVKNTSNSHQNMSVKIISDCGVPQTTLNEPADAVKILSQGVVRIRLNIAAKNIGKCTELCICEFAGFKIGRQIIFCVKGEEIVNPKHASAQSIKAMFNARRMRKNADEIIEKLGQDTWQMIGVMPFKPPAFAPNKLLHYLVPKILWSRVLYQEDLLQHYPCLGEHLSHHNYTDKLSLLLHLEEIEMTMQIKQYDMEKVTFRKTGEFLSLEVPGLAEKRPSLLIGDAVIATNPWSSQGLENRGFIHKVAKNEVFIKFHPNLHDSYAGEDYNISFKFSRTPLRRCHQSVEIAERHLSFAFLFPKKMVPKKPVIDMVDNEARPFFYSPRTVFLKKNNCSAQRSPCKPSTASKKTVAQRLFEKKMSAALASASDQALAEFNNHFPSRYDISPTDFEIYPLQSPNSEKEEIRDCKALQSEKFTLDGELFVTEIKFVSPIVPVRAHVERNSKKGKINWYNGDLNKEQRSAVIRICRGEGRPLPYVIYGPPGTGKTVTVVETVLQVFTLVAHSRILIATPSNSSADLVVERLVQYGHLKPGTLIRLNAHNRILESVPETVLPFSKTCEDVHSIILHRIIVTTCGTAAHIYTAGIKKGHFTHVFIDEAGQATEPECLVPLGLVMMDVGQVVLAGDPHQLGPVVQSKLASRYGLEYSFLERLSKNELYERNEQKFADKGYYDPFLLTKLIRNYRSHDSLVHLPSKLFYNNDLISSAFDNVHKLIDCDFLPKKGIPLIFHGLRGKNVQENDDPSWFNPSEAYQAATYLRSVLNKGILPSEIGIITPYRKQVEKIRFVIDMFSLETVKVGTVEEFQGQERDVIIVSTVRSEMEQLEEDVIHSLGFVRSPKRFNVAITRAKCLLIVIGDPHLLVTDENWSAFVKHCVTIGAYTGCDLPVGYSSLDVK</sequence>
<dbReference type="PANTHER" id="PTHR45418:SF1">
    <property type="entry name" value="CANCER_TESTIS ANTIGEN 55"/>
    <property type="match status" value="1"/>
</dbReference>
<comment type="caution">
    <text evidence="16">The sequence shown here is derived from an EMBL/GenBank/DDBJ whole genome shotgun (WGS) entry which is preliminary data.</text>
</comment>
<keyword evidence="8" id="KW-0067">ATP-binding</keyword>
<evidence type="ECO:0000259" key="14">
    <source>
        <dbReference type="Pfam" id="PF21634"/>
    </source>
</evidence>
<evidence type="ECO:0000256" key="3">
    <source>
        <dbReference type="ARBA" id="ARBA00012552"/>
    </source>
</evidence>